<protein>
    <submittedName>
        <fullName evidence="1">Uncharacterized protein</fullName>
    </submittedName>
</protein>
<sequence length="614" mass="69041">MEAGKGTGPHRCLHLAEIQTLIFKRLTRSDCTRLARTCTFFYNEATNVVWSNVESWVPFIWCMPPDLVVYTPKDQLTGTLTLIDFCREPTSTDWQLFCKHAHRIRQFVHTNDFVIQSNTYSPYGEIVNSFPVGTLRLTAGMWEAITRFILQHRTIESTPSTALFPNLTTLEAHGAMNIGFPAYLPYICGDTLKNLTLSFRGLSVPLGVNRGLYNTFAELLPAMRARWPYISSASINKSEGEELGQADPEPPNPAHLEGIDIWLRDLVRLEYVRVHTGCHAPLIRALCELPILHTIDLIGGGDTIPSPNLTYPSPSIDSHFPSLKELSMNTYRPHSPLLLLQALNGTSGSSTLSKITLTFGSRTSQPSFAQAPTAIEIISRLPAVDFLDLSFGENVWRDEPVPTVPPLSTQLFAKLFGLRHMRHLSLNGFFNILLSDQDMKDTATAWPELESIRLAFSTCEFAPFTLNHLSLLTLIGVQKLYNGCPKLRKIDLPVNESLPITNDRLDLPAARPRDVSMAMIVLSLQFYPINDEFEYGSEEYMPLTIRLMFPQVTLLQTLSDRLGGTVYPAGSDGEAWVKEVQTEWFAYRNMELGDVRALLEQKWDELSGEDEDDE</sequence>
<organism evidence="1 2">
    <name type="scientific">Irpex rosettiformis</name>
    <dbReference type="NCBI Taxonomy" id="378272"/>
    <lineage>
        <taxon>Eukaryota</taxon>
        <taxon>Fungi</taxon>
        <taxon>Dikarya</taxon>
        <taxon>Basidiomycota</taxon>
        <taxon>Agaricomycotina</taxon>
        <taxon>Agaricomycetes</taxon>
        <taxon>Polyporales</taxon>
        <taxon>Irpicaceae</taxon>
        <taxon>Irpex</taxon>
    </lineage>
</organism>
<accession>A0ACB8UA33</accession>
<proteinExistence type="predicted"/>
<gene>
    <name evidence="1" type="ORF">BDY19DRAFT_933274</name>
</gene>
<dbReference type="Proteomes" id="UP001055072">
    <property type="component" value="Unassembled WGS sequence"/>
</dbReference>
<keyword evidence="2" id="KW-1185">Reference proteome</keyword>
<name>A0ACB8UA33_9APHY</name>
<evidence type="ECO:0000313" key="2">
    <source>
        <dbReference type="Proteomes" id="UP001055072"/>
    </source>
</evidence>
<evidence type="ECO:0000313" key="1">
    <source>
        <dbReference type="EMBL" id="KAI0091031.1"/>
    </source>
</evidence>
<comment type="caution">
    <text evidence="1">The sequence shown here is derived from an EMBL/GenBank/DDBJ whole genome shotgun (WGS) entry which is preliminary data.</text>
</comment>
<reference evidence="1" key="1">
    <citation type="journal article" date="2021" name="Environ. Microbiol.">
        <title>Gene family expansions and transcriptome signatures uncover fungal adaptations to wood decay.</title>
        <authorList>
            <person name="Hage H."/>
            <person name="Miyauchi S."/>
            <person name="Viragh M."/>
            <person name="Drula E."/>
            <person name="Min B."/>
            <person name="Chaduli D."/>
            <person name="Navarro D."/>
            <person name="Favel A."/>
            <person name="Norest M."/>
            <person name="Lesage-Meessen L."/>
            <person name="Balint B."/>
            <person name="Merenyi Z."/>
            <person name="de Eugenio L."/>
            <person name="Morin E."/>
            <person name="Martinez A.T."/>
            <person name="Baldrian P."/>
            <person name="Stursova M."/>
            <person name="Martinez M.J."/>
            <person name="Novotny C."/>
            <person name="Magnuson J.K."/>
            <person name="Spatafora J.W."/>
            <person name="Maurice S."/>
            <person name="Pangilinan J."/>
            <person name="Andreopoulos W."/>
            <person name="LaButti K."/>
            <person name="Hundley H."/>
            <person name="Na H."/>
            <person name="Kuo A."/>
            <person name="Barry K."/>
            <person name="Lipzen A."/>
            <person name="Henrissat B."/>
            <person name="Riley R."/>
            <person name="Ahrendt S."/>
            <person name="Nagy L.G."/>
            <person name="Grigoriev I.V."/>
            <person name="Martin F."/>
            <person name="Rosso M.N."/>
        </authorList>
    </citation>
    <scope>NUCLEOTIDE SEQUENCE</scope>
    <source>
        <strain evidence="1">CBS 384.51</strain>
    </source>
</reference>
<dbReference type="EMBL" id="MU274906">
    <property type="protein sequence ID" value="KAI0091031.1"/>
    <property type="molecule type" value="Genomic_DNA"/>
</dbReference>